<accession>A0ABU3K3A0</accession>
<name>A0ABU3K3A0_9BACT</name>
<organism evidence="1 2">
    <name type="scientific">Candidatus Nitronereus thalassa</name>
    <dbReference type="NCBI Taxonomy" id="3020898"/>
    <lineage>
        <taxon>Bacteria</taxon>
        <taxon>Pseudomonadati</taxon>
        <taxon>Nitrospirota</taxon>
        <taxon>Nitrospiria</taxon>
        <taxon>Nitrospirales</taxon>
        <taxon>Nitrospiraceae</taxon>
        <taxon>Candidatus Nitronereus</taxon>
    </lineage>
</organism>
<keyword evidence="2" id="KW-1185">Reference proteome</keyword>
<evidence type="ECO:0000313" key="1">
    <source>
        <dbReference type="EMBL" id="MDT7040865.1"/>
    </source>
</evidence>
<reference evidence="1 2" key="1">
    <citation type="journal article" date="2023" name="ISME J.">
        <title>Cultivation and genomic characterization of novel and ubiquitous marine nitrite-oxidizing bacteria from the Nitrospirales.</title>
        <authorList>
            <person name="Mueller A.J."/>
            <person name="Daebeler A."/>
            <person name="Herbold C.W."/>
            <person name="Kirkegaard R.H."/>
            <person name="Daims H."/>
        </authorList>
    </citation>
    <scope>NUCLEOTIDE SEQUENCE [LARGE SCALE GENOMIC DNA]</scope>
    <source>
        <strain evidence="1 2">EB</strain>
    </source>
</reference>
<sequence length="295" mass="32805">MSEREDVRIFQEQIRQQRKQVVEDGQLRVRRLLQRTHREIIGTLAVTDWQKAFLPRMQLAIEDALARIEGQVSSDLTELQQANWLLGDTMTTGTVQAMRIGVALPDLPTSLLQALQQRAGETVKGLLRIGKVKIDRAVTGALLGGQTREEAIKAIGQALEFSERGVKPQGIFPSVDRRARFIFQHEAGQAFSTAQALRRDAVVSYAPDLQKVWVHDGHPLVPRGDHVAMHGTRIKNDEAFVNPFTGHALRFPRDGQAPIEETANCTCDVMLYRPAYGDVESFIGLPTGTPIEEAA</sequence>
<dbReference type="RefSeq" id="WP_313831224.1">
    <property type="nucleotide sequence ID" value="NZ_JAQOUE010000001.1"/>
</dbReference>
<protein>
    <submittedName>
        <fullName evidence="1">Phage minor head protein</fullName>
    </submittedName>
</protein>
<dbReference type="Proteomes" id="UP001250932">
    <property type="component" value="Unassembled WGS sequence"/>
</dbReference>
<evidence type="ECO:0000313" key="2">
    <source>
        <dbReference type="Proteomes" id="UP001250932"/>
    </source>
</evidence>
<dbReference type="EMBL" id="JAQOUE010000001">
    <property type="protein sequence ID" value="MDT7040865.1"/>
    <property type="molecule type" value="Genomic_DNA"/>
</dbReference>
<gene>
    <name evidence="1" type="ORF">PPG34_00800</name>
</gene>
<proteinExistence type="predicted"/>
<comment type="caution">
    <text evidence="1">The sequence shown here is derived from an EMBL/GenBank/DDBJ whole genome shotgun (WGS) entry which is preliminary data.</text>
</comment>